<comment type="caution">
    <text evidence="1">The sequence shown here is derived from an EMBL/GenBank/DDBJ whole genome shotgun (WGS) entry which is preliminary data.</text>
</comment>
<dbReference type="PANTHER" id="PTHR11102:SF160">
    <property type="entry name" value="ERAD-ASSOCIATED E3 UBIQUITIN-PROTEIN LIGASE COMPONENT HRD3"/>
    <property type="match status" value="1"/>
</dbReference>
<gene>
    <name evidence="1" type="ORF">H9741_01095</name>
</gene>
<dbReference type="Proteomes" id="UP000824204">
    <property type="component" value="Unassembled WGS sequence"/>
</dbReference>
<reference evidence="1" key="1">
    <citation type="journal article" date="2021" name="PeerJ">
        <title>Extensive microbial diversity within the chicken gut microbiome revealed by metagenomics and culture.</title>
        <authorList>
            <person name="Gilroy R."/>
            <person name="Ravi A."/>
            <person name="Getino M."/>
            <person name="Pursley I."/>
            <person name="Horton D.L."/>
            <person name="Alikhan N.F."/>
            <person name="Baker D."/>
            <person name="Gharbi K."/>
            <person name="Hall N."/>
            <person name="Watson M."/>
            <person name="Adriaenssens E.M."/>
            <person name="Foster-Nyarko E."/>
            <person name="Jarju S."/>
            <person name="Secka A."/>
            <person name="Antonio M."/>
            <person name="Oren A."/>
            <person name="Chaudhuri R.R."/>
            <person name="La Ragione R."/>
            <person name="Hildebrand F."/>
            <person name="Pallen M.J."/>
        </authorList>
    </citation>
    <scope>NUCLEOTIDE SEQUENCE</scope>
    <source>
        <strain evidence="1">811</strain>
    </source>
</reference>
<dbReference type="SUPFAM" id="SSF81901">
    <property type="entry name" value="HCP-like"/>
    <property type="match status" value="2"/>
</dbReference>
<dbReference type="EMBL" id="DXFX01000011">
    <property type="protein sequence ID" value="HIX07054.1"/>
    <property type="molecule type" value="Genomic_DNA"/>
</dbReference>
<dbReference type="InterPro" id="IPR050767">
    <property type="entry name" value="Sel1_AlgK"/>
</dbReference>
<dbReference type="SMART" id="SM00671">
    <property type="entry name" value="SEL1"/>
    <property type="match status" value="7"/>
</dbReference>
<evidence type="ECO:0000313" key="1">
    <source>
        <dbReference type="EMBL" id="HIX07054.1"/>
    </source>
</evidence>
<sequence>MEEKTLQQIFEETHAAALAGDAQAQYQLAYLYDRGEGTAVAPNKASVWYALAAEQGYPPARNEFAMLLLRNVQPSAKEEGVRLLRLSADAGDAQAMFRLGECFRKGWGTERDLSASIGWYTLAAQAGNAQGAYALALLCLNGEEGFAQDKETGLNWLRQAADLGYGEALCLTGKLYETGDGVPQDEKKAYEYYCAAQSAQCGEGAFRAARLQEEGVGTEKNAEEAVKGYRSAGDSGYTHAYYYLGRCYALGIGVAADAKQAIFQWRHGARLGDAPCMYIAGYCYETGFGVTVDTELALYCYMEAHFRGDARALKAFDRLKETLSAR</sequence>
<dbReference type="Gene3D" id="1.25.40.10">
    <property type="entry name" value="Tetratricopeptide repeat domain"/>
    <property type="match status" value="2"/>
</dbReference>
<organism evidence="1 2">
    <name type="scientific">Candidatus Borkfalkia faecipullorum</name>
    <dbReference type="NCBI Taxonomy" id="2838510"/>
    <lineage>
        <taxon>Bacteria</taxon>
        <taxon>Bacillati</taxon>
        <taxon>Bacillota</taxon>
        <taxon>Clostridia</taxon>
        <taxon>Christensenellales</taxon>
        <taxon>Christensenellaceae</taxon>
        <taxon>Candidatus Borkfalkia</taxon>
    </lineage>
</organism>
<dbReference type="InterPro" id="IPR011990">
    <property type="entry name" value="TPR-like_helical_dom_sf"/>
</dbReference>
<accession>A0A9D1V6R2</accession>
<name>A0A9D1V6R2_9FIRM</name>
<dbReference type="InterPro" id="IPR006597">
    <property type="entry name" value="Sel1-like"/>
</dbReference>
<reference evidence="1" key="2">
    <citation type="submission" date="2021-04" db="EMBL/GenBank/DDBJ databases">
        <authorList>
            <person name="Gilroy R."/>
        </authorList>
    </citation>
    <scope>NUCLEOTIDE SEQUENCE</scope>
    <source>
        <strain evidence="1">811</strain>
    </source>
</reference>
<evidence type="ECO:0000313" key="2">
    <source>
        <dbReference type="Proteomes" id="UP000824204"/>
    </source>
</evidence>
<dbReference type="AlphaFoldDB" id="A0A9D1V6R2"/>
<dbReference type="Pfam" id="PF08238">
    <property type="entry name" value="Sel1"/>
    <property type="match status" value="8"/>
</dbReference>
<proteinExistence type="predicted"/>
<protein>
    <submittedName>
        <fullName evidence="1">SEL1-like repeat protein</fullName>
    </submittedName>
</protein>
<dbReference type="PANTHER" id="PTHR11102">
    <property type="entry name" value="SEL-1-LIKE PROTEIN"/>
    <property type="match status" value="1"/>
</dbReference>